<sequence>MTKLSLKTGIFTILLTYLYLSMAQVYAQDSMEMDLVINDITIENDLGEDIGNNLLFGIEELESKTGETLDIIKVTNDLENLKKKNDETYENVELEVLPIDSSSISIKFEMQKKRIIKRILISIESIEKDKNDIDNDLRKELKLRRGGIFKSKDMMLDISSIENFYKKKGYPLVKVKKKLELNSESEIIIDFKVLLNTAEVKIDDIKITGNNYFTDKELNKIIKSKESSFFSKNLFIEEEYLNDIEIIKRHYMESGFINIEVEADYKVKKDEADIYFKISENKQLKLNKLSIEGNSFLETQEILNILNTKLPTAFSIKKQREAIQRVRELYGNNGYIFTQITMNYDDKSESATLVINEGKPQKIIKIEIIGNTKTVPEVIYEKLNFNIGEMANTSKINESILNLYKTGFFKDVKIDFFPMTTSAGKVVIQLQENSTQTIQFSLGSAYGGAGFGVSLSDNNLFGTGTSLALSTMISKEINRVGLVYNNENIFGSEIDLNISANHDFERSYHYKEKKTALRIMFEKQINKNISLGLGTRLEFVSIDSLSQQYSDNIDLSDTKDVVSGLIGSFAYRIQDKEEKTNGVISVHLLPSFHNQELFFKGVVNAQVTRDIYENDEGGKHQISGRVTLGYASQSTPFYERLQGGGNGTIRGFEYGSINKDGQLGSNSMISANLTYSLPIYKDIFSGVLFLDAFAPGSSDFAFDDFRVVGGLGLRAHMNAGFVQETFEAGVTIPLISRQNDITKPFYFIIGDYDPAYNL</sequence>
<accession>A0ABY0IJA1</accession>
<keyword evidence="4" id="KW-0472">Membrane</keyword>
<comment type="caution">
    <text evidence="6">The sequence shown here is derived from an EMBL/GenBank/DDBJ whole genome shotgun (WGS) entry which is preliminary data.</text>
</comment>
<keyword evidence="7" id="KW-1185">Reference proteome</keyword>
<dbReference type="Gene3D" id="2.40.160.50">
    <property type="entry name" value="membrane protein fhac: a member of the omp85/tpsb transporter family"/>
    <property type="match status" value="1"/>
</dbReference>
<dbReference type="InterPro" id="IPR010827">
    <property type="entry name" value="BamA/TamA_POTRA"/>
</dbReference>
<evidence type="ECO:0000313" key="6">
    <source>
        <dbReference type="EMBL" id="RZF21412.1"/>
    </source>
</evidence>
<reference evidence="7" key="1">
    <citation type="journal article" date="2019" name="Int. J. Syst. Evol. Microbiol.">
        <title>Halobacteriovorax valvorus sp. nov., a novel prokaryotic predator isolated from coastal seawater of China.</title>
        <authorList>
            <person name="Chen M.-X."/>
        </authorList>
    </citation>
    <scope>NUCLEOTIDE SEQUENCE [LARGE SCALE GENOMIC DNA]</scope>
    <source>
        <strain evidence="7">BL9</strain>
    </source>
</reference>
<evidence type="ECO:0000256" key="1">
    <source>
        <dbReference type="ARBA" id="ARBA00004370"/>
    </source>
</evidence>
<dbReference type="EMBL" id="QDKL01000002">
    <property type="protein sequence ID" value="RZF21412.1"/>
    <property type="molecule type" value="Genomic_DNA"/>
</dbReference>
<evidence type="ECO:0000259" key="5">
    <source>
        <dbReference type="PROSITE" id="PS51779"/>
    </source>
</evidence>
<dbReference type="PANTHER" id="PTHR12815">
    <property type="entry name" value="SORTING AND ASSEMBLY MACHINERY SAMM50 PROTEIN FAMILY MEMBER"/>
    <property type="match status" value="1"/>
</dbReference>
<feature type="domain" description="POTRA" evidence="5">
    <location>
        <begin position="284"/>
        <end position="358"/>
    </location>
</feature>
<dbReference type="Gene3D" id="3.10.20.310">
    <property type="entry name" value="membrane protein fhac"/>
    <property type="match status" value="4"/>
</dbReference>
<feature type="domain" description="POTRA" evidence="5">
    <location>
        <begin position="200"/>
        <end position="281"/>
    </location>
</feature>
<organism evidence="6 7">
    <name type="scientific">Halobacteriovorax vibrionivorans</name>
    <dbReference type="NCBI Taxonomy" id="2152716"/>
    <lineage>
        <taxon>Bacteria</taxon>
        <taxon>Pseudomonadati</taxon>
        <taxon>Bdellovibrionota</taxon>
        <taxon>Bacteriovoracia</taxon>
        <taxon>Bacteriovoracales</taxon>
        <taxon>Halobacteriovoraceae</taxon>
        <taxon>Halobacteriovorax</taxon>
    </lineage>
</organism>
<dbReference type="InterPro" id="IPR034746">
    <property type="entry name" value="POTRA"/>
</dbReference>
<keyword evidence="2" id="KW-1134">Transmembrane beta strand</keyword>
<dbReference type="Proteomes" id="UP000443582">
    <property type="component" value="Unassembled WGS sequence"/>
</dbReference>
<gene>
    <name evidence="6" type="ORF">DAY19_06925</name>
</gene>
<evidence type="ECO:0000256" key="3">
    <source>
        <dbReference type="ARBA" id="ARBA00022692"/>
    </source>
</evidence>
<evidence type="ECO:0000256" key="2">
    <source>
        <dbReference type="ARBA" id="ARBA00022452"/>
    </source>
</evidence>
<dbReference type="InterPro" id="IPR000184">
    <property type="entry name" value="Bac_surfAg_D15"/>
</dbReference>
<evidence type="ECO:0000313" key="7">
    <source>
        <dbReference type="Proteomes" id="UP000443582"/>
    </source>
</evidence>
<name>A0ABY0IJA1_9BACT</name>
<dbReference type="PROSITE" id="PS51779">
    <property type="entry name" value="POTRA"/>
    <property type="match status" value="2"/>
</dbReference>
<dbReference type="Pfam" id="PF07244">
    <property type="entry name" value="POTRA"/>
    <property type="match status" value="4"/>
</dbReference>
<keyword evidence="3" id="KW-0812">Transmembrane</keyword>
<dbReference type="PANTHER" id="PTHR12815:SF18">
    <property type="entry name" value="SORTING AND ASSEMBLY MACHINERY COMPONENT 50 HOMOLOG"/>
    <property type="match status" value="1"/>
</dbReference>
<proteinExistence type="predicted"/>
<comment type="subcellular location">
    <subcellularLocation>
        <location evidence="1">Membrane</location>
    </subcellularLocation>
</comment>
<evidence type="ECO:0000256" key="4">
    <source>
        <dbReference type="ARBA" id="ARBA00023136"/>
    </source>
</evidence>
<protein>
    <recommendedName>
        <fullName evidence="5">POTRA domain-containing protein</fullName>
    </recommendedName>
</protein>
<dbReference type="Pfam" id="PF01103">
    <property type="entry name" value="Omp85"/>
    <property type="match status" value="1"/>
</dbReference>
<dbReference type="InterPro" id="IPR039910">
    <property type="entry name" value="D15-like"/>
</dbReference>